<comment type="caution">
    <text evidence="2">The sequence shown here is derived from an EMBL/GenBank/DDBJ whole genome shotgun (WGS) entry which is preliminary data.</text>
</comment>
<dbReference type="SUPFAM" id="SSF53448">
    <property type="entry name" value="Nucleotide-diphospho-sugar transferases"/>
    <property type="match status" value="1"/>
</dbReference>
<gene>
    <name evidence="2" type="ORF">N1028_17105</name>
</gene>
<evidence type="ECO:0000313" key="2">
    <source>
        <dbReference type="EMBL" id="MCS5727615.1"/>
    </source>
</evidence>
<dbReference type="PANTHER" id="PTHR43777:SF1">
    <property type="entry name" value="MOLYBDENUM COFACTOR CYTIDYLYLTRANSFERASE"/>
    <property type="match status" value="1"/>
</dbReference>
<dbReference type="EMBL" id="JANLCK010000012">
    <property type="protein sequence ID" value="MCS5727615.1"/>
    <property type="molecule type" value="Genomic_DNA"/>
</dbReference>
<proteinExistence type="predicted"/>
<evidence type="ECO:0000313" key="3">
    <source>
        <dbReference type="Proteomes" id="UP001165587"/>
    </source>
</evidence>
<reference evidence="2" key="1">
    <citation type="submission" date="2022-08" db="EMBL/GenBank/DDBJ databases">
        <authorList>
            <person name="Deng Y."/>
            <person name="Han X.-F."/>
            <person name="Zhang Y.-Q."/>
        </authorList>
    </citation>
    <scope>NUCLEOTIDE SEQUENCE</scope>
    <source>
        <strain evidence="2">CPCC 203407</strain>
    </source>
</reference>
<organism evidence="2 3">
    <name type="scientific">Herbiconiux oxytropis</name>
    <dbReference type="NCBI Taxonomy" id="2970915"/>
    <lineage>
        <taxon>Bacteria</taxon>
        <taxon>Bacillati</taxon>
        <taxon>Actinomycetota</taxon>
        <taxon>Actinomycetes</taxon>
        <taxon>Micrococcales</taxon>
        <taxon>Microbacteriaceae</taxon>
        <taxon>Herbiconiux</taxon>
    </lineage>
</organism>
<dbReference type="Proteomes" id="UP001165587">
    <property type="component" value="Unassembled WGS sequence"/>
</dbReference>
<dbReference type="AlphaFoldDB" id="A0AA41XJW2"/>
<dbReference type="InterPro" id="IPR029044">
    <property type="entry name" value="Nucleotide-diphossugar_trans"/>
</dbReference>
<dbReference type="GO" id="GO:0016779">
    <property type="term" value="F:nucleotidyltransferase activity"/>
    <property type="evidence" value="ECO:0007669"/>
    <property type="project" value="UniProtKB-ARBA"/>
</dbReference>
<name>A0AA41XJW2_9MICO</name>
<dbReference type="InterPro" id="IPR025877">
    <property type="entry name" value="MobA-like_NTP_Trfase"/>
</dbReference>
<feature type="domain" description="MobA-like NTP transferase" evidence="1">
    <location>
        <begin position="12"/>
        <end position="184"/>
    </location>
</feature>
<dbReference type="Pfam" id="PF12804">
    <property type="entry name" value="NTP_transf_3"/>
    <property type="match status" value="1"/>
</dbReference>
<dbReference type="RefSeq" id="WP_259530617.1">
    <property type="nucleotide sequence ID" value="NZ_JANLCK010000012.1"/>
</dbReference>
<dbReference type="Gene3D" id="3.90.550.10">
    <property type="entry name" value="Spore Coat Polysaccharide Biosynthesis Protein SpsA, Chain A"/>
    <property type="match status" value="1"/>
</dbReference>
<keyword evidence="3" id="KW-1185">Reference proteome</keyword>
<protein>
    <submittedName>
        <fullName evidence="2">Nucleotidyltransferase family protein</fullName>
    </submittedName>
</protein>
<evidence type="ECO:0000259" key="1">
    <source>
        <dbReference type="Pfam" id="PF12804"/>
    </source>
</evidence>
<dbReference type="CDD" id="cd04182">
    <property type="entry name" value="GT_2_like_f"/>
    <property type="match status" value="1"/>
</dbReference>
<dbReference type="PANTHER" id="PTHR43777">
    <property type="entry name" value="MOLYBDENUM COFACTOR CYTIDYLYLTRANSFERASE"/>
    <property type="match status" value="1"/>
</dbReference>
<sequence length="204" mass="20424">MNPPPAPGAAAGILLAAGAGRRMGGPKALVVPAAGEGWLHRGVRVLLEAGCDPVVVVLGASADDAAELLRAGFADELAAGRVRIAVATAWEEGLGASLRTGIAAVRALTAVSGISAVAITLVDLPELEGEAVRRLLQGAGPTTLRQAFYEGRPGHPVVVGAEHLPALTEALAGDEGARPYLRAHGVEEVDCSDLGGGSDVDTPG</sequence>
<accession>A0AA41XJW2</accession>